<evidence type="ECO:0000256" key="6">
    <source>
        <dbReference type="SAM" id="MobiDB-lite"/>
    </source>
</evidence>
<protein>
    <submittedName>
        <fullName evidence="8">Flavocytochrome c</fullName>
    </submittedName>
</protein>
<evidence type="ECO:0000256" key="1">
    <source>
        <dbReference type="ARBA" id="ARBA00001974"/>
    </source>
</evidence>
<comment type="similarity">
    <text evidence="5">Belongs to the FAD-dependent oxidoreductase 2 family. FRD/SDH subfamily.</text>
</comment>
<dbReference type="EMBL" id="AP018786">
    <property type="protein sequence ID" value="BBF22774.1"/>
    <property type="molecule type" value="Genomic_DNA"/>
</dbReference>
<comment type="cofactor">
    <cofactor evidence="1">
        <name>FAD</name>
        <dbReference type="ChEBI" id="CHEBI:57692"/>
    </cofactor>
</comment>
<evidence type="ECO:0000256" key="5">
    <source>
        <dbReference type="RuleBase" id="RU366062"/>
    </source>
</evidence>
<keyword evidence="9" id="KW-1185">Reference proteome</keyword>
<dbReference type="GO" id="GO:0010181">
    <property type="term" value="F:FMN binding"/>
    <property type="evidence" value="ECO:0007669"/>
    <property type="project" value="InterPro"/>
</dbReference>
<proteinExistence type="inferred from homology"/>
<evidence type="ECO:0000256" key="4">
    <source>
        <dbReference type="ARBA" id="ARBA00023002"/>
    </source>
</evidence>
<dbReference type="InterPro" id="IPR036188">
    <property type="entry name" value="FAD/NAD-bd_sf"/>
</dbReference>
<dbReference type="InterPro" id="IPR050315">
    <property type="entry name" value="FAD-oxidoreductase_2"/>
</dbReference>
<dbReference type="GO" id="GO:0016491">
    <property type="term" value="F:oxidoreductase activity"/>
    <property type="evidence" value="ECO:0007669"/>
    <property type="project" value="UniProtKB-KW"/>
</dbReference>
<dbReference type="RefSeq" id="WP_170143805.1">
    <property type="nucleotide sequence ID" value="NZ_AP018786.1"/>
</dbReference>
<dbReference type="InterPro" id="IPR010960">
    <property type="entry name" value="Flavocytochrome_c"/>
</dbReference>
<feature type="region of interest" description="Disordered" evidence="6">
    <location>
        <begin position="1"/>
        <end position="31"/>
    </location>
</feature>
<keyword evidence="2 5" id="KW-0285">Flavoprotein</keyword>
<dbReference type="InterPro" id="IPR003953">
    <property type="entry name" value="FAD-dep_OxRdtase_2_FAD-bd"/>
</dbReference>
<feature type="domain" description="FAD-dependent oxidoreductase 2 FAD-binding" evidence="7">
    <location>
        <begin position="35"/>
        <end position="482"/>
    </location>
</feature>
<evidence type="ECO:0000313" key="9">
    <source>
        <dbReference type="Proteomes" id="UP000271003"/>
    </source>
</evidence>
<dbReference type="Gene3D" id="3.50.50.60">
    <property type="entry name" value="FAD/NAD(P)-binding domain"/>
    <property type="match status" value="1"/>
</dbReference>
<dbReference type="Pfam" id="PF00890">
    <property type="entry name" value="FAD_binding_2"/>
    <property type="match status" value="1"/>
</dbReference>
<keyword evidence="3 5" id="KW-0274">FAD</keyword>
<evidence type="ECO:0000259" key="7">
    <source>
        <dbReference type="Pfam" id="PF00890"/>
    </source>
</evidence>
<organism evidence="8 9">
    <name type="scientific">Sutterella megalosphaeroides</name>
    <dbReference type="NCBI Taxonomy" id="2494234"/>
    <lineage>
        <taxon>Bacteria</taxon>
        <taxon>Pseudomonadati</taxon>
        <taxon>Pseudomonadota</taxon>
        <taxon>Betaproteobacteria</taxon>
        <taxon>Burkholderiales</taxon>
        <taxon>Sutterellaceae</taxon>
        <taxon>Sutterella</taxon>
    </lineage>
</organism>
<dbReference type="KEGG" id="sutt:SUTMEG_06650"/>
<gene>
    <name evidence="8" type="ORF">SUTMEG_06650</name>
</gene>
<dbReference type="Gene3D" id="3.90.700.10">
    <property type="entry name" value="Succinate dehydrogenase/fumarate reductase flavoprotein, catalytic domain"/>
    <property type="match status" value="1"/>
</dbReference>
<sequence length="506" mass="55157">MPPTRNPIPSEVSTSRRDADAAPRSALDSSPEVADVVVIGSGFSGLAAALEAAERSGGKARVLVLEKMGTPGGNSVIDEGMLSVANSPQQSARHIADSPDLLANDMLENGEHLNDPSKVNYVALHSEALYDWTTKRLGVEWLPIVTWAGGHSVPRTLTVRTGSGREIYEKLIRAVRESGVEIRLNAYVEAFLTDTSGEVVGLRVREGYAFPDAESGTVREIRFRRGLCLCYGGFGADVAYRMRFNRQLTADYDTTNQPGATGELWREAERIGCAMIEASRIQCTPWSNPKEKGMGSGWLFSDYVGADYGLWVDGNGQRFVNELSNRKTASDAVLELHRLGLKAIAIGSRISKEKLDQLRPGYMDRMLERGLINAYDTIEALEAAWGIPTGALQATVRNFNAMIRRRRDTEFFRPLTVAKPLEDGPWYAAEMRPKVHHCMGGLLTDTLGRVRNAATGRAMRGLYAAGECAGGVHGACRMGSCAILDCLVMGRTIGRLAAETFPEARD</sequence>
<dbReference type="NCBIfam" id="TIGR01813">
    <property type="entry name" value="flavo_cyto_c"/>
    <property type="match status" value="1"/>
</dbReference>
<name>A0A2Z6I8V6_9BURK</name>
<dbReference type="Proteomes" id="UP000271003">
    <property type="component" value="Chromosome"/>
</dbReference>
<evidence type="ECO:0000313" key="8">
    <source>
        <dbReference type="EMBL" id="BBF22774.1"/>
    </source>
</evidence>
<evidence type="ECO:0000256" key="2">
    <source>
        <dbReference type="ARBA" id="ARBA00022630"/>
    </source>
</evidence>
<dbReference type="PANTHER" id="PTHR43400:SF7">
    <property type="entry name" value="FAD-DEPENDENT OXIDOREDUCTASE 2 FAD BINDING DOMAIN-CONTAINING PROTEIN"/>
    <property type="match status" value="1"/>
</dbReference>
<keyword evidence="4 5" id="KW-0560">Oxidoreductase</keyword>
<dbReference type="PANTHER" id="PTHR43400">
    <property type="entry name" value="FUMARATE REDUCTASE"/>
    <property type="match status" value="1"/>
</dbReference>
<dbReference type="InterPro" id="IPR027477">
    <property type="entry name" value="Succ_DH/fumarate_Rdtase_cat_sf"/>
</dbReference>
<dbReference type="AlphaFoldDB" id="A0A2Z6I8V6"/>
<dbReference type="SUPFAM" id="SSF51905">
    <property type="entry name" value="FAD/NAD(P)-binding domain"/>
    <property type="match status" value="1"/>
</dbReference>
<dbReference type="SUPFAM" id="SSF56425">
    <property type="entry name" value="Succinate dehydrogenase/fumarate reductase flavoprotein, catalytic domain"/>
    <property type="match status" value="1"/>
</dbReference>
<reference evidence="8 9" key="1">
    <citation type="journal article" date="2018" name="Int. J. Syst. Evol. Microbiol.">
        <title>Mesosutterella multiformis gen. nov., sp. nov., a member of the family Sutterellaceae and Sutterella megalosphaeroides sp. nov., isolated from human faeces.</title>
        <authorList>
            <person name="Sakamoto M."/>
            <person name="Ikeyama N."/>
            <person name="Kunihiro T."/>
            <person name="Iino T."/>
            <person name="Yuki M."/>
            <person name="Ohkuma M."/>
        </authorList>
    </citation>
    <scope>NUCLEOTIDE SEQUENCE [LARGE SCALE GENOMIC DNA]</scope>
    <source>
        <strain evidence="8 9">6FBBBH3</strain>
    </source>
</reference>
<accession>A0A2Z6I8V6</accession>
<feature type="compositionally biased region" description="Low complexity" evidence="6">
    <location>
        <begin position="22"/>
        <end position="31"/>
    </location>
</feature>
<evidence type="ECO:0000256" key="3">
    <source>
        <dbReference type="ARBA" id="ARBA00022827"/>
    </source>
</evidence>